<reference evidence="1" key="1">
    <citation type="journal article" date="2015" name="Nature">
        <title>Complex archaea that bridge the gap between prokaryotes and eukaryotes.</title>
        <authorList>
            <person name="Spang A."/>
            <person name="Saw J.H."/>
            <person name="Jorgensen S.L."/>
            <person name="Zaremba-Niedzwiedzka K."/>
            <person name="Martijn J."/>
            <person name="Lind A.E."/>
            <person name="van Eijk R."/>
            <person name="Schleper C."/>
            <person name="Guy L."/>
            <person name="Ettema T.J."/>
        </authorList>
    </citation>
    <scope>NUCLEOTIDE SEQUENCE</scope>
</reference>
<protein>
    <submittedName>
        <fullName evidence="1">Uncharacterized protein</fullName>
    </submittedName>
</protein>
<organism evidence="1">
    <name type="scientific">marine sediment metagenome</name>
    <dbReference type="NCBI Taxonomy" id="412755"/>
    <lineage>
        <taxon>unclassified sequences</taxon>
        <taxon>metagenomes</taxon>
        <taxon>ecological metagenomes</taxon>
    </lineage>
</organism>
<name>A0A0F9AXR6_9ZZZZ</name>
<dbReference type="EMBL" id="LAZR01040552">
    <property type="protein sequence ID" value="KKL14205.1"/>
    <property type="molecule type" value="Genomic_DNA"/>
</dbReference>
<accession>A0A0F9AXR6</accession>
<dbReference type="Pfam" id="PF06319">
    <property type="entry name" value="MmcB-like"/>
    <property type="match status" value="1"/>
</dbReference>
<dbReference type="InterPro" id="IPR009394">
    <property type="entry name" value="MmcB-like"/>
</dbReference>
<gene>
    <name evidence="1" type="ORF">LCGC14_2518050</name>
</gene>
<comment type="caution">
    <text evidence="1">The sequence shown here is derived from an EMBL/GenBank/DDBJ whole genome shotgun (WGS) entry which is preliminary data.</text>
</comment>
<dbReference type="AlphaFoldDB" id="A0A0F9AXR6"/>
<proteinExistence type="predicted"/>
<sequence>MRQMSTELQLDLASHLRSVGWLTFTEIEVPGTEGDSYASGRVDVVAVKPHHYAQRDLRAYECKSTRSDFLHDVGSDKWRRYLLVFPRVYFAVPSGLVKKAEVPDEAGLIVRGENGWSTVKAARGHVPPNLGVNSILALLYRGYEHDKEVRDVRDRLIYDDRGAVQTAKAFGWDTRRRLSQTVHELDPTLRALKEAVEEITGQTLTGMAVESLTRQVQAAILITEEAKEHGQAMRNIVSYLQALTSIYATEGSLAKAREKVEAL</sequence>
<evidence type="ECO:0000313" key="1">
    <source>
        <dbReference type="EMBL" id="KKL14205.1"/>
    </source>
</evidence>